<dbReference type="GO" id="GO:0004850">
    <property type="term" value="F:uridine phosphorylase activity"/>
    <property type="evidence" value="ECO:0007669"/>
    <property type="project" value="UniProtKB-EC"/>
</dbReference>
<protein>
    <recommendedName>
        <fullName evidence="2">Uridine phosphorylase</fullName>
        <ecNumber evidence="1">2.4.2.3</ecNumber>
    </recommendedName>
</protein>
<dbReference type="SUPFAM" id="SSF53167">
    <property type="entry name" value="Purine and uridine phosphorylases"/>
    <property type="match status" value="1"/>
</dbReference>
<evidence type="ECO:0000313" key="5">
    <source>
        <dbReference type="EMBL" id="MDA0165805.1"/>
    </source>
</evidence>
<proteinExistence type="predicted"/>
<dbReference type="PANTHER" id="PTHR43691">
    <property type="entry name" value="URIDINE PHOSPHORYLASE"/>
    <property type="match status" value="1"/>
</dbReference>
<comment type="caution">
    <text evidence="5">The sequence shown here is derived from an EMBL/GenBank/DDBJ whole genome shotgun (WGS) entry which is preliminary data.</text>
</comment>
<dbReference type="Gene3D" id="3.40.50.1580">
    <property type="entry name" value="Nucleoside phosphorylase domain"/>
    <property type="match status" value="1"/>
</dbReference>
<accession>A0A9X3MZS2</accession>
<gene>
    <name evidence="5" type="ORF">OM076_36400</name>
</gene>
<dbReference type="Pfam" id="PF01048">
    <property type="entry name" value="PNP_UDP_1"/>
    <property type="match status" value="1"/>
</dbReference>
<evidence type="ECO:0000259" key="4">
    <source>
        <dbReference type="Pfam" id="PF01048"/>
    </source>
</evidence>
<dbReference type="GO" id="GO:0005829">
    <property type="term" value="C:cytosol"/>
    <property type="evidence" value="ECO:0007669"/>
    <property type="project" value="TreeGrafter"/>
</dbReference>
<keyword evidence="6" id="KW-1185">Reference proteome</keyword>
<evidence type="ECO:0000256" key="1">
    <source>
        <dbReference type="ARBA" id="ARBA00011888"/>
    </source>
</evidence>
<name>A0A9X3MZS2_9ACTN</name>
<evidence type="ECO:0000256" key="3">
    <source>
        <dbReference type="ARBA" id="ARBA00048447"/>
    </source>
</evidence>
<dbReference type="InterPro" id="IPR000845">
    <property type="entry name" value="Nucleoside_phosphorylase_d"/>
</dbReference>
<dbReference type="AlphaFoldDB" id="A0A9X3MZS2"/>
<dbReference type="EMBL" id="JAPDOD010000052">
    <property type="protein sequence ID" value="MDA0165805.1"/>
    <property type="molecule type" value="Genomic_DNA"/>
</dbReference>
<dbReference type="Proteomes" id="UP001149140">
    <property type="component" value="Unassembled WGS sequence"/>
</dbReference>
<organism evidence="5 6">
    <name type="scientific">Solirubrobacter ginsenosidimutans</name>
    <dbReference type="NCBI Taxonomy" id="490573"/>
    <lineage>
        <taxon>Bacteria</taxon>
        <taxon>Bacillati</taxon>
        <taxon>Actinomycetota</taxon>
        <taxon>Thermoleophilia</taxon>
        <taxon>Solirubrobacterales</taxon>
        <taxon>Solirubrobacteraceae</taxon>
        <taxon>Solirubrobacter</taxon>
    </lineage>
</organism>
<evidence type="ECO:0000313" key="6">
    <source>
        <dbReference type="Proteomes" id="UP001149140"/>
    </source>
</evidence>
<sequence length="227" mass="23418">MSTETLHLRPHEPVAERVLLPGDPGRALRLAQQLITGVPKMLNHHRGLWGYSGIAADGHPLTVQATGMGGPSAAIVAEELIMLGARRLLRVGTCGALSADLQLGQLLSAEAALPGDGASRALGATRPLAPDPKLQAALQAPAGVIVSADLFYDPDPRRADGWRADGAVAIEMEAATLFAVAARHGLAAACVCVVSDIVSTHERIGDEALLAAEEEMGRVAFAALPAA</sequence>
<dbReference type="GO" id="GO:0009116">
    <property type="term" value="P:nucleoside metabolic process"/>
    <property type="evidence" value="ECO:0007669"/>
    <property type="project" value="InterPro"/>
</dbReference>
<dbReference type="EC" id="2.4.2.3" evidence="1"/>
<dbReference type="InterPro" id="IPR035994">
    <property type="entry name" value="Nucleoside_phosphorylase_sf"/>
</dbReference>
<evidence type="ECO:0000256" key="2">
    <source>
        <dbReference type="ARBA" id="ARBA00021980"/>
    </source>
</evidence>
<feature type="domain" description="Nucleoside phosphorylase" evidence="4">
    <location>
        <begin position="17"/>
        <end position="207"/>
    </location>
</feature>
<dbReference type="RefSeq" id="WP_270045067.1">
    <property type="nucleotide sequence ID" value="NZ_JAPDOD010000052.1"/>
</dbReference>
<reference evidence="5" key="1">
    <citation type="submission" date="2022-10" db="EMBL/GenBank/DDBJ databases">
        <title>The WGS of Solirubrobacter ginsenosidimutans DSM 21036.</title>
        <authorList>
            <person name="Jiang Z."/>
        </authorList>
    </citation>
    <scope>NUCLEOTIDE SEQUENCE</scope>
    <source>
        <strain evidence="5">DSM 21036</strain>
    </source>
</reference>
<comment type="catalytic activity">
    <reaction evidence="3">
        <text>uridine + phosphate = alpha-D-ribose 1-phosphate + uracil</text>
        <dbReference type="Rhea" id="RHEA:24388"/>
        <dbReference type="ChEBI" id="CHEBI:16704"/>
        <dbReference type="ChEBI" id="CHEBI:17568"/>
        <dbReference type="ChEBI" id="CHEBI:43474"/>
        <dbReference type="ChEBI" id="CHEBI:57720"/>
        <dbReference type="EC" id="2.4.2.3"/>
    </reaction>
</comment>
<dbReference type="PANTHER" id="PTHR43691:SF11">
    <property type="entry name" value="FI09636P-RELATED"/>
    <property type="match status" value="1"/>
</dbReference>